<dbReference type="OrthoDB" id="9768685at2"/>
<dbReference type="STRING" id="869213.GCA_000517085_00892"/>
<dbReference type="eggNOG" id="COG0438">
    <property type="taxonomic scope" value="Bacteria"/>
</dbReference>
<protein>
    <submittedName>
        <fullName evidence="3">Glycogen synthase</fullName>
    </submittedName>
</protein>
<keyword evidence="4" id="KW-1185">Reference proteome</keyword>
<organism evidence="3 4">
    <name type="scientific">Saccharicrinis fermentans DSM 9555 = JCM 21142</name>
    <dbReference type="NCBI Taxonomy" id="869213"/>
    <lineage>
        <taxon>Bacteria</taxon>
        <taxon>Pseudomonadati</taxon>
        <taxon>Bacteroidota</taxon>
        <taxon>Bacteroidia</taxon>
        <taxon>Marinilabiliales</taxon>
        <taxon>Marinilabiliaceae</taxon>
        <taxon>Saccharicrinis</taxon>
    </lineage>
</organism>
<comment type="caution">
    <text evidence="3">The sequence shown here is derived from an EMBL/GenBank/DDBJ whole genome shotgun (WGS) entry which is preliminary data.</text>
</comment>
<sequence>MKVAILAPIAWRTPPLHYGPWEQVASNIAEGLVKNGIDVTLFATGNSSTKGKLEYVSETAYAEDPSLDAKVWECLHISHLMEHAHEYDLIHNHFDFLPLTYARLIDTPMLTTIHGFSSPKIIPVYKKYNDICHYVSISYADRSAALDYIATVYNGIHVDDFTYRAKPKDYLLYFGRIHPDKGTYEAIMISKMAKRKLILSGLIQDQAYFDEKIKPYINDQDVVYVGNSGPDSRDTLIGEAYALLHPIHFDEPFGLSVAESMMCGTPVVAFNRGSMPELIQSGKTGFLVNDIQEAVDSLNAVKSIDRAYCHQWAKAKFSQAKMVEGYIDVYHKILQ</sequence>
<dbReference type="Proteomes" id="UP000019402">
    <property type="component" value="Unassembled WGS sequence"/>
</dbReference>
<dbReference type="Pfam" id="PF13439">
    <property type="entry name" value="Glyco_transf_4"/>
    <property type="match status" value="1"/>
</dbReference>
<dbReference type="InterPro" id="IPR028098">
    <property type="entry name" value="Glyco_trans_4-like_N"/>
</dbReference>
<feature type="domain" description="Glycosyl transferase family 1" evidence="1">
    <location>
        <begin position="166"/>
        <end position="315"/>
    </location>
</feature>
<evidence type="ECO:0000313" key="3">
    <source>
        <dbReference type="EMBL" id="GAF03669.1"/>
    </source>
</evidence>
<reference evidence="3 4" key="1">
    <citation type="journal article" date="2014" name="Genome Announc.">
        <title>Draft Genome Sequence of Cytophaga fermentans JCM 21142T, a Facultative Anaerobe Isolated from Marine Mud.</title>
        <authorList>
            <person name="Starns D."/>
            <person name="Oshima K."/>
            <person name="Suda W."/>
            <person name="Iino T."/>
            <person name="Yuki M."/>
            <person name="Inoue J."/>
            <person name="Kitamura K."/>
            <person name="Iida T."/>
            <person name="Darby A."/>
            <person name="Hattori M."/>
            <person name="Ohkuma M."/>
        </authorList>
    </citation>
    <scope>NUCLEOTIDE SEQUENCE [LARGE SCALE GENOMIC DNA]</scope>
    <source>
        <strain evidence="3 4">JCM 21142</strain>
    </source>
</reference>
<dbReference type="RefSeq" id="WP_027470842.1">
    <property type="nucleotide sequence ID" value="NZ_BAMD01000028.1"/>
</dbReference>
<feature type="domain" description="Glycosyltransferase subfamily 4-like N-terminal" evidence="2">
    <location>
        <begin position="22"/>
        <end position="140"/>
    </location>
</feature>
<proteinExistence type="predicted"/>
<evidence type="ECO:0000259" key="2">
    <source>
        <dbReference type="Pfam" id="PF13439"/>
    </source>
</evidence>
<evidence type="ECO:0000313" key="4">
    <source>
        <dbReference type="Proteomes" id="UP000019402"/>
    </source>
</evidence>
<dbReference type="PANTHER" id="PTHR12526:SF595">
    <property type="entry name" value="BLL5217 PROTEIN"/>
    <property type="match status" value="1"/>
</dbReference>
<dbReference type="CDD" id="cd03802">
    <property type="entry name" value="GT4_AviGT4-like"/>
    <property type="match status" value="1"/>
</dbReference>
<evidence type="ECO:0000259" key="1">
    <source>
        <dbReference type="Pfam" id="PF00534"/>
    </source>
</evidence>
<dbReference type="PANTHER" id="PTHR12526">
    <property type="entry name" value="GLYCOSYLTRANSFERASE"/>
    <property type="match status" value="1"/>
</dbReference>
<dbReference type="Pfam" id="PF00534">
    <property type="entry name" value="Glycos_transf_1"/>
    <property type="match status" value="1"/>
</dbReference>
<accession>W7YMP5</accession>
<dbReference type="Gene3D" id="3.40.50.2000">
    <property type="entry name" value="Glycogen Phosphorylase B"/>
    <property type="match status" value="2"/>
</dbReference>
<dbReference type="InterPro" id="IPR001296">
    <property type="entry name" value="Glyco_trans_1"/>
</dbReference>
<dbReference type="EMBL" id="BAMD01000028">
    <property type="protein sequence ID" value="GAF03669.1"/>
    <property type="molecule type" value="Genomic_DNA"/>
</dbReference>
<name>W7YMP5_9BACT</name>
<dbReference type="AlphaFoldDB" id="W7YMP5"/>
<gene>
    <name evidence="3" type="ORF">JCM21142_52348</name>
</gene>
<dbReference type="SUPFAM" id="SSF53756">
    <property type="entry name" value="UDP-Glycosyltransferase/glycogen phosphorylase"/>
    <property type="match status" value="1"/>
</dbReference>
<dbReference type="GO" id="GO:0016757">
    <property type="term" value="F:glycosyltransferase activity"/>
    <property type="evidence" value="ECO:0007669"/>
    <property type="project" value="InterPro"/>
</dbReference>